<accession>A0A482XKT4</accession>
<feature type="compositionally biased region" description="Pro residues" evidence="1">
    <location>
        <begin position="62"/>
        <end position="78"/>
    </location>
</feature>
<gene>
    <name evidence="2" type="ORF">LSTR_LSTR011995</name>
</gene>
<proteinExistence type="predicted"/>
<dbReference type="Proteomes" id="UP000291343">
    <property type="component" value="Unassembled WGS sequence"/>
</dbReference>
<sequence length="124" mass="13808">MENIKNLVMDEDILANLDGNLSDLNLPGMSSDDEDGDKTFMPPAHTAGQSESEDISSDEDSPLPPDPGVEPDPAPGPSRKPINKQRTRRMLWRNEAFNEKPWPGPLDLETIEVLVWFKPTSLKI</sequence>
<feature type="region of interest" description="Disordered" evidence="1">
    <location>
        <begin position="18"/>
        <end position="88"/>
    </location>
</feature>
<dbReference type="EMBL" id="QKKF02006562">
    <property type="protein sequence ID" value="RZF46284.1"/>
    <property type="molecule type" value="Genomic_DNA"/>
</dbReference>
<evidence type="ECO:0000313" key="2">
    <source>
        <dbReference type="EMBL" id="RZF46284.1"/>
    </source>
</evidence>
<dbReference type="OrthoDB" id="10475820at2759"/>
<keyword evidence="3" id="KW-1185">Reference proteome</keyword>
<feature type="compositionally biased region" description="Acidic residues" evidence="1">
    <location>
        <begin position="51"/>
        <end position="61"/>
    </location>
</feature>
<name>A0A482XKT4_LAOST</name>
<evidence type="ECO:0000256" key="1">
    <source>
        <dbReference type="SAM" id="MobiDB-lite"/>
    </source>
</evidence>
<organism evidence="2 3">
    <name type="scientific">Laodelphax striatellus</name>
    <name type="common">Small brown planthopper</name>
    <name type="synonym">Delphax striatella</name>
    <dbReference type="NCBI Taxonomy" id="195883"/>
    <lineage>
        <taxon>Eukaryota</taxon>
        <taxon>Metazoa</taxon>
        <taxon>Ecdysozoa</taxon>
        <taxon>Arthropoda</taxon>
        <taxon>Hexapoda</taxon>
        <taxon>Insecta</taxon>
        <taxon>Pterygota</taxon>
        <taxon>Neoptera</taxon>
        <taxon>Paraneoptera</taxon>
        <taxon>Hemiptera</taxon>
        <taxon>Auchenorrhyncha</taxon>
        <taxon>Fulgoroidea</taxon>
        <taxon>Delphacidae</taxon>
        <taxon>Criomorphinae</taxon>
        <taxon>Laodelphax</taxon>
    </lineage>
</organism>
<dbReference type="AlphaFoldDB" id="A0A482XKT4"/>
<protein>
    <submittedName>
        <fullName evidence="2">Uncharacterized protein</fullName>
    </submittedName>
</protein>
<reference evidence="2 3" key="1">
    <citation type="journal article" date="2017" name="Gigascience">
        <title>Genome sequence of the small brown planthopper, Laodelphax striatellus.</title>
        <authorList>
            <person name="Zhu J."/>
            <person name="Jiang F."/>
            <person name="Wang X."/>
            <person name="Yang P."/>
            <person name="Bao Y."/>
            <person name="Zhao W."/>
            <person name="Wang W."/>
            <person name="Lu H."/>
            <person name="Wang Q."/>
            <person name="Cui N."/>
            <person name="Li J."/>
            <person name="Chen X."/>
            <person name="Luo L."/>
            <person name="Yu J."/>
            <person name="Kang L."/>
            <person name="Cui F."/>
        </authorList>
    </citation>
    <scope>NUCLEOTIDE SEQUENCE [LARGE SCALE GENOMIC DNA]</scope>
    <source>
        <strain evidence="2">Lst14</strain>
    </source>
</reference>
<dbReference type="InParanoid" id="A0A482XKT4"/>
<comment type="caution">
    <text evidence="2">The sequence shown here is derived from an EMBL/GenBank/DDBJ whole genome shotgun (WGS) entry which is preliminary data.</text>
</comment>
<evidence type="ECO:0000313" key="3">
    <source>
        <dbReference type="Proteomes" id="UP000291343"/>
    </source>
</evidence>